<gene>
    <name evidence="1" type="ORF">FNU79_00495</name>
</gene>
<dbReference type="Gene3D" id="3.90.1150.30">
    <property type="match status" value="1"/>
</dbReference>
<dbReference type="SUPFAM" id="SSF142906">
    <property type="entry name" value="YjbR-like"/>
    <property type="match status" value="1"/>
</dbReference>
<dbReference type="Proteomes" id="UP000316092">
    <property type="component" value="Unassembled WGS sequence"/>
</dbReference>
<keyword evidence="1" id="KW-0238">DNA-binding</keyword>
<protein>
    <submittedName>
        <fullName evidence="1">MmcQ/YjbR family DNA-binding protein</fullName>
    </submittedName>
</protein>
<dbReference type="OrthoDB" id="9789813at2"/>
<proteinExistence type="predicted"/>
<comment type="caution">
    <text evidence="1">The sequence shown here is derived from an EMBL/GenBank/DDBJ whole genome shotgun (WGS) entry which is preliminary data.</text>
</comment>
<evidence type="ECO:0000313" key="1">
    <source>
        <dbReference type="EMBL" id="TSA87777.1"/>
    </source>
</evidence>
<dbReference type="PANTHER" id="PTHR35145">
    <property type="entry name" value="CYTOPLASMIC PROTEIN-RELATED"/>
    <property type="match status" value="1"/>
</dbReference>
<dbReference type="EMBL" id="VKDB01000001">
    <property type="protein sequence ID" value="TSA87777.1"/>
    <property type="molecule type" value="Genomic_DNA"/>
</dbReference>
<dbReference type="Pfam" id="PF04237">
    <property type="entry name" value="YjbR"/>
    <property type="match status" value="1"/>
</dbReference>
<evidence type="ECO:0000313" key="2">
    <source>
        <dbReference type="Proteomes" id="UP000316092"/>
    </source>
</evidence>
<organism evidence="1 2">
    <name type="scientific">Deinococcus detaillensis</name>
    <dbReference type="NCBI Taxonomy" id="2592048"/>
    <lineage>
        <taxon>Bacteria</taxon>
        <taxon>Thermotogati</taxon>
        <taxon>Deinococcota</taxon>
        <taxon>Deinococci</taxon>
        <taxon>Deinococcales</taxon>
        <taxon>Deinococcaceae</taxon>
        <taxon>Deinococcus</taxon>
    </lineage>
</organism>
<name>A0A553V5M4_9DEIO</name>
<dbReference type="GO" id="GO:0003677">
    <property type="term" value="F:DNA binding"/>
    <property type="evidence" value="ECO:0007669"/>
    <property type="project" value="UniProtKB-KW"/>
</dbReference>
<dbReference type="InterPro" id="IPR058532">
    <property type="entry name" value="YjbR/MT2646/Rv2570-like"/>
</dbReference>
<sequence>MKSVTALREACAALPQSQETFPFGLDTLVLKVGGKMYALCGLDAESPTLSLKVRPERGDELRAAHSAITAGYHLNKRHWITLPLGGLPDDLSGELLRASYALVVKGLTKAQRAELGL</sequence>
<dbReference type="InterPro" id="IPR007351">
    <property type="entry name" value="YjbR"/>
</dbReference>
<dbReference type="InterPro" id="IPR038056">
    <property type="entry name" value="YjbR-like_sf"/>
</dbReference>
<dbReference type="PANTHER" id="PTHR35145:SF1">
    <property type="entry name" value="CYTOPLASMIC PROTEIN"/>
    <property type="match status" value="1"/>
</dbReference>
<dbReference type="RefSeq" id="WP_143718984.1">
    <property type="nucleotide sequence ID" value="NZ_VKDB01000001.1"/>
</dbReference>
<reference evidence="1 2" key="1">
    <citation type="submission" date="2019-07" db="EMBL/GenBank/DDBJ databases">
        <title>Deinococcus detaillus sp. nov., isolated from humus soil in Antarctica.</title>
        <authorList>
            <person name="Zhang K."/>
        </authorList>
    </citation>
    <scope>NUCLEOTIDE SEQUENCE [LARGE SCALE GENOMIC DNA]</scope>
    <source>
        <strain evidence="1 2">H1</strain>
    </source>
</reference>
<keyword evidence="2" id="KW-1185">Reference proteome</keyword>
<dbReference type="AlphaFoldDB" id="A0A553V5M4"/>
<accession>A0A553V5M4</accession>